<dbReference type="EMBL" id="JBHSGU010000002">
    <property type="protein sequence ID" value="MFC4699037.1"/>
    <property type="molecule type" value="Genomic_DNA"/>
</dbReference>
<evidence type="ECO:0000313" key="11">
    <source>
        <dbReference type="EMBL" id="MFC4699037.1"/>
    </source>
</evidence>
<dbReference type="Gene3D" id="2.30.42.10">
    <property type="match status" value="1"/>
</dbReference>
<dbReference type="InterPro" id="IPR001478">
    <property type="entry name" value="PDZ"/>
</dbReference>
<evidence type="ECO:0000256" key="9">
    <source>
        <dbReference type="SAM" id="SignalP"/>
    </source>
</evidence>
<dbReference type="InterPro" id="IPR005151">
    <property type="entry name" value="Tail-specific_protease"/>
</dbReference>
<comment type="caution">
    <text evidence="11">The sequence shown here is derived from an EMBL/GenBank/DDBJ whole genome shotgun (WGS) entry which is preliminary data.</text>
</comment>
<dbReference type="SUPFAM" id="SSF50156">
    <property type="entry name" value="PDZ domain-like"/>
    <property type="match status" value="1"/>
</dbReference>
<comment type="function">
    <text evidence="7">Degrades oligopeptides.</text>
</comment>
<evidence type="ECO:0000256" key="6">
    <source>
        <dbReference type="ARBA" id="ARBA00022825"/>
    </source>
</evidence>
<dbReference type="CDD" id="cd07562">
    <property type="entry name" value="Peptidase_S41_TRI"/>
    <property type="match status" value="1"/>
</dbReference>
<evidence type="ECO:0000256" key="3">
    <source>
        <dbReference type="ARBA" id="ARBA00022490"/>
    </source>
</evidence>
<sequence length="1087" mass="122202">MNILRRTAFFMLCMSILSPSLPAIAEVEPQWVRYPAISPDASTIAFTYKGDIYSVAASGGQAQRLTFHKSHDFKPVWSKDGSQIAFASDRFGNFDVFVMDAKGGQAERLTFHSTNEIPSTFSHDNTQILFEGARMDTAAHRQFPSARLGELYSVPRSGGAISQVFTHTAQALQVNSDGTQFIYQDDKGTENPWRKHHKSAATRDVWSYDVARKTHRQITTFIGEDRDPVYAEDESSVYYLSEQNGTFNVYQLNLENTDTPKQLTNFNLHPVRFLSHANNTLAFTHHGELYTMDVNGTPTKIKLSIRTQDVENSQELLAVNGEISDMSISPNGKEIAFIARGDVFVSNTDGTFTKQITHTADTEASVSFSPEGDYVLYSSERDGKWSIYKAEKQRAQEPFFYAATLINESVLLSNERDNYQPKLSPDGKKLAYVEDRRTIKVLDLSNNESVTVLDKNNTIHFRDGDQNFSWSPDSQWILLQHDKLLNNADIAIVDASGEQTKQVLVPSGYYDFEPKWVNGGQQIIWFSNREGLRSYATSGRSQSDVYTMFFTKELWDKFNLSEDDFALVQAIEEAEKEAEDEENGEESASDDEDASEEDTSVSPLNIEWDGLDRRIARLTIHSSLLADAVLNKEADTLYYLSEFEDKHDLWETNLRTQETRKVMNLGARGGSLMWDPDMENLYLLSGGSIAKLDLENESRENINISEQMLVDHDAIRQKSFEHVWLRTSKIFYEPTFHGIDWNLMREEYRGKVAHVANGHEFTELLSEMLGELNVSHAGAGYRSEMSNADNTGELGIFYDFSHNGNGNGIKIVEVIKDGPLDKAAFDLSSGDIIQKINGVSVDVSFDWSALLNRTVDKFVLLDIYKPSTDKTVQITVKPISSAQQNDLLYQRFVKTNEQEVLESSQGQLGYVHIPSMSDGPYRSIYDDIMGRFFDKKGIVVDARFNRGGDLVADLAMFFTGEAFITYARADQVVGTEPTSRYTKPIVSIFNEAMYSDGHCYASGYTDLKLGKSIGMPVPGTCSFAGWESLPGGGYWGVVPVSAKNKAGEWMENNQTTPDIIIKNSPSLMAEGRDQQLERSINELLNEL</sequence>
<organism evidence="11 12">
    <name type="scientific">Glaciecola siphonariae</name>
    <dbReference type="NCBI Taxonomy" id="521012"/>
    <lineage>
        <taxon>Bacteria</taxon>
        <taxon>Pseudomonadati</taxon>
        <taxon>Pseudomonadota</taxon>
        <taxon>Gammaproteobacteria</taxon>
        <taxon>Alteromonadales</taxon>
        <taxon>Alteromonadaceae</taxon>
        <taxon>Glaciecola</taxon>
    </lineage>
</organism>
<dbReference type="Proteomes" id="UP001595897">
    <property type="component" value="Unassembled WGS sequence"/>
</dbReference>
<dbReference type="EC" id="3.4.21.-" evidence="7"/>
<gene>
    <name evidence="11" type="ORF">ACFO4O_02565</name>
</gene>
<dbReference type="PROSITE" id="PS50106">
    <property type="entry name" value="PDZ"/>
    <property type="match status" value="1"/>
</dbReference>
<evidence type="ECO:0000256" key="5">
    <source>
        <dbReference type="ARBA" id="ARBA00022801"/>
    </source>
</evidence>
<dbReference type="Pfam" id="PF03572">
    <property type="entry name" value="Peptidase_S41"/>
    <property type="match status" value="1"/>
</dbReference>
<dbReference type="SUPFAM" id="SSF82171">
    <property type="entry name" value="DPP6 N-terminal domain-like"/>
    <property type="match status" value="1"/>
</dbReference>
<accession>A0ABV9LRB3</accession>
<keyword evidence="9" id="KW-0732">Signal</keyword>
<keyword evidence="12" id="KW-1185">Reference proteome</keyword>
<dbReference type="PANTHER" id="PTHR43253">
    <property type="entry name" value="TRICORN PROTEASE HOMOLOG 2-RELATED"/>
    <property type="match status" value="1"/>
</dbReference>
<dbReference type="InterPro" id="IPR011042">
    <property type="entry name" value="6-blade_b-propeller_TolB-like"/>
</dbReference>
<evidence type="ECO:0000256" key="2">
    <source>
        <dbReference type="ARBA" id="ARBA00008524"/>
    </source>
</evidence>
<feature type="signal peptide" evidence="9">
    <location>
        <begin position="1"/>
        <end position="25"/>
    </location>
</feature>
<keyword evidence="5 7" id="KW-0378">Hydrolase</keyword>
<dbReference type="InterPro" id="IPR029045">
    <property type="entry name" value="ClpP/crotonase-like_dom_sf"/>
</dbReference>
<feature type="chain" id="PRO_5045653029" description="Tricorn protease homolog" evidence="9">
    <location>
        <begin position="26"/>
        <end position="1087"/>
    </location>
</feature>
<evidence type="ECO:0000256" key="4">
    <source>
        <dbReference type="ARBA" id="ARBA00022670"/>
    </source>
</evidence>
<dbReference type="InterPro" id="IPR012393">
    <property type="entry name" value="Tricorn_protease"/>
</dbReference>
<dbReference type="InterPro" id="IPR036034">
    <property type="entry name" value="PDZ_sf"/>
</dbReference>
<feature type="compositionally biased region" description="Acidic residues" evidence="8">
    <location>
        <begin position="574"/>
        <end position="599"/>
    </location>
</feature>
<dbReference type="Gene3D" id="3.30.750.44">
    <property type="match status" value="1"/>
</dbReference>
<dbReference type="Gene3D" id="2.120.10.60">
    <property type="entry name" value="Tricorn protease N-terminal domain"/>
    <property type="match status" value="1"/>
</dbReference>
<dbReference type="SUPFAM" id="SSF52096">
    <property type="entry name" value="ClpP/crotonase"/>
    <property type="match status" value="1"/>
</dbReference>
<dbReference type="Pfam" id="PF26549">
    <property type="entry name" value="Tricorn_N"/>
    <property type="match status" value="1"/>
</dbReference>
<dbReference type="SUPFAM" id="SSF69304">
    <property type="entry name" value="Tricorn protease N-terminal domain"/>
    <property type="match status" value="1"/>
</dbReference>
<dbReference type="Pfam" id="PF14684">
    <property type="entry name" value="Tricorn_C1"/>
    <property type="match status" value="1"/>
</dbReference>
<reference evidence="12" key="1">
    <citation type="journal article" date="2019" name="Int. J. Syst. Evol. Microbiol.">
        <title>The Global Catalogue of Microorganisms (GCM) 10K type strain sequencing project: providing services to taxonomists for standard genome sequencing and annotation.</title>
        <authorList>
            <consortium name="The Broad Institute Genomics Platform"/>
            <consortium name="The Broad Institute Genome Sequencing Center for Infectious Disease"/>
            <person name="Wu L."/>
            <person name="Ma J."/>
        </authorList>
    </citation>
    <scope>NUCLEOTIDE SEQUENCE [LARGE SCALE GENOMIC DNA]</scope>
    <source>
        <strain evidence="12">KACC 12507</strain>
    </source>
</reference>
<evidence type="ECO:0000256" key="7">
    <source>
        <dbReference type="PIRNR" id="PIRNR036421"/>
    </source>
</evidence>
<evidence type="ECO:0000313" key="12">
    <source>
        <dbReference type="Proteomes" id="UP001595897"/>
    </source>
</evidence>
<dbReference type="PANTHER" id="PTHR43253:SF1">
    <property type="entry name" value="TRICORN PROTEASE HOMOLOG 2-RELATED"/>
    <property type="match status" value="1"/>
</dbReference>
<dbReference type="Pfam" id="PF26550">
    <property type="entry name" value="Tricorn_2nd"/>
    <property type="match status" value="1"/>
</dbReference>
<dbReference type="Gene3D" id="3.90.226.10">
    <property type="entry name" value="2-enoyl-CoA Hydratase, Chain A, domain 1"/>
    <property type="match status" value="1"/>
</dbReference>
<dbReference type="Gene3D" id="2.120.10.30">
    <property type="entry name" value="TolB, C-terminal domain"/>
    <property type="match status" value="2"/>
</dbReference>
<proteinExistence type="inferred from homology"/>
<comment type="subcellular location">
    <subcellularLocation>
        <location evidence="1 7">Cytoplasm</location>
    </subcellularLocation>
</comment>
<protein>
    <recommendedName>
        <fullName evidence="7">Tricorn protease homolog</fullName>
        <ecNumber evidence="7">3.4.21.-</ecNumber>
    </recommendedName>
</protein>
<feature type="region of interest" description="Disordered" evidence="8">
    <location>
        <begin position="574"/>
        <end position="603"/>
    </location>
</feature>
<feature type="domain" description="PDZ" evidence="10">
    <location>
        <begin position="792"/>
        <end position="867"/>
    </location>
</feature>
<evidence type="ECO:0000256" key="1">
    <source>
        <dbReference type="ARBA" id="ARBA00004496"/>
    </source>
</evidence>
<name>A0ABV9LRB3_9ALTE</name>
<keyword evidence="4 7" id="KW-0645">Protease</keyword>
<dbReference type="InterPro" id="IPR028204">
    <property type="entry name" value="Tricorn_C1"/>
</dbReference>
<evidence type="ECO:0000259" key="10">
    <source>
        <dbReference type="PROSITE" id="PS50106"/>
    </source>
</evidence>
<keyword evidence="6 7" id="KW-0720">Serine protease</keyword>
<comment type="similarity">
    <text evidence="2 7">Belongs to the peptidase S41B family.</text>
</comment>
<evidence type="ECO:0000256" key="8">
    <source>
        <dbReference type="SAM" id="MobiDB-lite"/>
    </source>
</evidence>
<keyword evidence="3 7" id="KW-0963">Cytoplasm</keyword>
<dbReference type="PIRSF" id="PIRSF036421">
    <property type="entry name" value="Tricorn_protease"/>
    <property type="match status" value="1"/>
</dbReference>
<dbReference type="RefSeq" id="WP_382405753.1">
    <property type="nucleotide sequence ID" value="NZ_JBHSGU010000002.1"/>
</dbReference>